<accession>A0ABP3CLY7</accession>
<dbReference type="Pfam" id="PF04402">
    <property type="entry name" value="SIMPL"/>
    <property type="match status" value="1"/>
</dbReference>
<sequence>MKHFSLGSLVCAAIFALALVIPTGTASAEEAVPTLTMNGVGSAQIAPDMAEVTLGVVTEAKDAARAHADNAAQAARVQNAVKALGIAERDIQTTRYDFEPVYDVKDNGRSVTTGYTVTNAVVVKVRNLANVGKVIDAALANGANRVDSLEFSASDPRAAKSAALADAARDARSKADAVARALGVRIVRVLNVYADAQSHTPRNYMPMMMAKEAYDAATPIAAGELSYEASVNISYVIE</sequence>
<proteinExistence type="predicted"/>
<dbReference type="PANTHER" id="PTHR34387">
    <property type="entry name" value="SLR1258 PROTEIN"/>
    <property type="match status" value="1"/>
</dbReference>
<dbReference type="Gene3D" id="3.30.110.170">
    <property type="entry name" value="Protein of unknown function (DUF541), domain 1"/>
    <property type="match status" value="1"/>
</dbReference>
<keyword evidence="1" id="KW-0732">Signal</keyword>
<evidence type="ECO:0000313" key="2">
    <source>
        <dbReference type="EMBL" id="GAA0209853.1"/>
    </source>
</evidence>
<dbReference type="InterPro" id="IPR007497">
    <property type="entry name" value="SIMPL/DUF541"/>
</dbReference>
<organism evidence="2 3">
    <name type="scientific">Selenomonas dianae</name>
    <dbReference type="NCBI Taxonomy" id="135079"/>
    <lineage>
        <taxon>Bacteria</taxon>
        <taxon>Bacillati</taxon>
        <taxon>Bacillota</taxon>
        <taxon>Negativicutes</taxon>
        <taxon>Selenomonadales</taxon>
        <taxon>Selenomonadaceae</taxon>
        <taxon>Selenomonas</taxon>
    </lineage>
</organism>
<dbReference type="PANTHER" id="PTHR34387:SF1">
    <property type="entry name" value="PERIPLASMIC IMMUNOGENIC PROTEIN"/>
    <property type="match status" value="1"/>
</dbReference>
<dbReference type="Proteomes" id="UP001500399">
    <property type="component" value="Unassembled WGS sequence"/>
</dbReference>
<reference evidence="3" key="1">
    <citation type="journal article" date="2019" name="Int. J. Syst. Evol. Microbiol.">
        <title>The Global Catalogue of Microorganisms (GCM) 10K type strain sequencing project: providing services to taxonomists for standard genome sequencing and annotation.</title>
        <authorList>
            <consortium name="The Broad Institute Genomics Platform"/>
            <consortium name="The Broad Institute Genome Sequencing Center for Infectious Disease"/>
            <person name="Wu L."/>
            <person name="Ma J."/>
        </authorList>
    </citation>
    <scope>NUCLEOTIDE SEQUENCE [LARGE SCALE GENOMIC DNA]</scope>
    <source>
        <strain evidence="3">JCM 8542</strain>
    </source>
</reference>
<comment type="caution">
    <text evidence="2">The sequence shown here is derived from an EMBL/GenBank/DDBJ whole genome shotgun (WGS) entry which is preliminary data.</text>
</comment>
<evidence type="ECO:0000256" key="1">
    <source>
        <dbReference type="SAM" id="SignalP"/>
    </source>
</evidence>
<dbReference type="EMBL" id="BAAACR010000008">
    <property type="protein sequence ID" value="GAA0209853.1"/>
    <property type="molecule type" value="Genomic_DNA"/>
</dbReference>
<dbReference type="Gene3D" id="3.30.70.2970">
    <property type="entry name" value="Protein of unknown function (DUF541), domain 2"/>
    <property type="match status" value="1"/>
</dbReference>
<feature type="signal peptide" evidence="1">
    <location>
        <begin position="1"/>
        <end position="28"/>
    </location>
</feature>
<name>A0ABP3CLY7_9FIRM</name>
<dbReference type="InterPro" id="IPR052022">
    <property type="entry name" value="26kDa_periplasmic_antigen"/>
</dbReference>
<dbReference type="RefSeq" id="WP_304986843.1">
    <property type="nucleotide sequence ID" value="NZ_BAAACR010000008.1"/>
</dbReference>
<protein>
    <submittedName>
        <fullName evidence="2">SIMPL domain-containing protein</fullName>
    </submittedName>
</protein>
<feature type="chain" id="PRO_5045198251" evidence="1">
    <location>
        <begin position="29"/>
        <end position="238"/>
    </location>
</feature>
<evidence type="ECO:0000313" key="3">
    <source>
        <dbReference type="Proteomes" id="UP001500399"/>
    </source>
</evidence>
<gene>
    <name evidence="2" type="ORF">GCM10008919_11410</name>
</gene>
<keyword evidence="3" id="KW-1185">Reference proteome</keyword>